<dbReference type="InterPro" id="IPR005259">
    <property type="entry name" value="PriA"/>
</dbReference>
<evidence type="ECO:0000313" key="15">
    <source>
        <dbReference type="EMBL" id="CUU43786.1"/>
    </source>
</evidence>
<evidence type="ECO:0000256" key="7">
    <source>
        <dbReference type="ARBA" id="ARBA00022833"/>
    </source>
</evidence>
<dbReference type="SMART" id="SM00487">
    <property type="entry name" value="DEXDc"/>
    <property type="match status" value="1"/>
</dbReference>
<feature type="binding site" evidence="12">
    <location>
        <position position="472"/>
    </location>
    <ligand>
        <name>Zn(2+)</name>
        <dbReference type="ChEBI" id="CHEBI:29105"/>
        <label>1</label>
    </ligand>
</feature>
<feature type="binding site" evidence="12">
    <location>
        <position position="435"/>
    </location>
    <ligand>
        <name>Zn(2+)</name>
        <dbReference type="ChEBI" id="CHEBI:29105"/>
        <label>1</label>
    </ligand>
</feature>
<evidence type="ECO:0000256" key="1">
    <source>
        <dbReference type="ARBA" id="ARBA00022515"/>
    </source>
</evidence>
<reference evidence="16" key="3">
    <citation type="journal article" date="2016" name="Genome Announc.">
        <title>Revised genome sequence of the purple photosynthetic bacterium Blastochloris viridis.</title>
        <authorList>
            <person name="Liu L.N."/>
            <person name="Faulkner M."/>
            <person name="Liu X."/>
            <person name="Huang F."/>
            <person name="Darby A.C."/>
            <person name="Hall N."/>
        </authorList>
    </citation>
    <scope>NUCLEOTIDE SEQUENCE [LARGE SCALE GENOMIC DNA]</scope>
    <source>
        <strain evidence="16">ATCC 19567 / DSM 133 / F</strain>
    </source>
</reference>
<reference evidence="14" key="1">
    <citation type="journal article" date="2015" name="Genome Announc.">
        <title>Complete Genome Sequence of the Bacteriochlorophyll b-Producing Photosynthetic Bacterium Blastochloris viridis.</title>
        <authorList>
            <person name="Tsukatani Y."/>
            <person name="Hirose Y."/>
            <person name="Harada J."/>
            <person name="Misawa N."/>
            <person name="Mori K."/>
            <person name="Inoue K."/>
            <person name="Tamiaki H."/>
        </authorList>
    </citation>
    <scope>NUCLEOTIDE SEQUENCE [LARGE SCALE GENOMIC DNA]</scope>
    <source>
        <strain evidence="14">DSM 133</strain>
    </source>
</reference>
<dbReference type="Gene3D" id="3.40.1440.60">
    <property type="entry name" value="PriA, 3(prime) DNA-binding domain"/>
    <property type="match status" value="1"/>
</dbReference>
<comment type="catalytic activity">
    <reaction evidence="11 12">
        <text>ATP + H2O = ADP + phosphate + H(+)</text>
        <dbReference type="Rhea" id="RHEA:13065"/>
        <dbReference type="ChEBI" id="CHEBI:15377"/>
        <dbReference type="ChEBI" id="CHEBI:15378"/>
        <dbReference type="ChEBI" id="CHEBI:30616"/>
        <dbReference type="ChEBI" id="CHEBI:43474"/>
        <dbReference type="ChEBI" id="CHEBI:456216"/>
        <dbReference type="EC" id="5.6.2.4"/>
    </reaction>
</comment>
<dbReference type="FunFam" id="3.40.50.300:FF:000489">
    <property type="entry name" value="Primosome assembly protein PriA"/>
    <property type="match status" value="1"/>
</dbReference>
<dbReference type="SUPFAM" id="SSF52540">
    <property type="entry name" value="P-loop containing nucleoside triphosphate hydrolases"/>
    <property type="match status" value="2"/>
</dbReference>
<evidence type="ECO:0000256" key="12">
    <source>
        <dbReference type="HAMAP-Rule" id="MF_00983"/>
    </source>
</evidence>
<comment type="catalytic activity">
    <reaction evidence="12">
        <text>Couples ATP hydrolysis with the unwinding of duplex DNA by translocating in the 3'-5' direction.</text>
        <dbReference type="EC" id="5.6.2.4"/>
    </reaction>
</comment>
<comment type="similarity">
    <text evidence="12">Belongs to the helicase family. PriA subfamily.</text>
</comment>
<evidence type="ECO:0000256" key="11">
    <source>
        <dbReference type="ARBA" id="ARBA00048988"/>
    </source>
</evidence>
<evidence type="ECO:0000256" key="2">
    <source>
        <dbReference type="ARBA" id="ARBA00022705"/>
    </source>
</evidence>
<dbReference type="PANTHER" id="PTHR30580:SF0">
    <property type="entry name" value="PRIMOSOMAL PROTEIN N"/>
    <property type="match status" value="1"/>
</dbReference>
<feature type="binding site" evidence="12">
    <location>
        <position position="432"/>
    </location>
    <ligand>
        <name>Zn(2+)</name>
        <dbReference type="ChEBI" id="CHEBI:29105"/>
        <label>1</label>
    </ligand>
</feature>
<dbReference type="Pfam" id="PF00270">
    <property type="entry name" value="DEAD"/>
    <property type="match status" value="1"/>
</dbReference>
<proteinExistence type="inferred from homology"/>
<keyword evidence="9 12" id="KW-0238">DNA-binding</keyword>
<dbReference type="InterPro" id="IPR040498">
    <property type="entry name" value="PriA_CRR"/>
</dbReference>
<dbReference type="GO" id="GO:0006302">
    <property type="term" value="P:double-strand break repair"/>
    <property type="evidence" value="ECO:0007669"/>
    <property type="project" value="InterPro"/>
</dbReference>
<dbReference type="GO" id="GO:0006269">
    <property type="term" value="P:DNA replication, synthesis of primer"/>
    <property type="evidence" value="ECO:0007669"/>
    <property type="project" value="UniProtKB-KW"/>
</dbReference>
<feature type="binding site" evidence="12">
    <location>
        <position position="459"/>
    </location>
    <ligand>
        <name>Zn(2+)</name>
        <dbReference type="ChEBI" id="CHEBI:29105"/>
        <label>2</label>
    </ligand>
</feature>
<evidence type="ECO:0000259" key="13">
    <source>
        <dbReference type="PROSITE" id="PS51192"/>
    </source>
</evidence>
<keyword evidence="5 12" id="KW-0378">Hydrolase</keyword>
<dbReference type="EC" id="5.6.2.4" evidence="12"/>
<keyword evidence="2 12" id="KW-0235">DNA replication</keyword>
<evidence type="ECO:0000256" key="6">
    <source>
        <dbReference type="ARBA" id="ARBA00022806"/>
    </source>
</evidence>
<dbReference type="PROSITE" id="PS51192">
    <property type="entry name" value="HELICASE_ATP_BIND_1"/>
    <property type="match status" value="1"/>
</dbReference>
<evidence type="ECO:0000313" key="16">
    <source>
        <dbReference type="Proteomes" id="UP000065734"/>
    </source>
</evidence>
<dbReference type="GO" id="GO:0008270">
    <property type="term" value="F:zinc ion binding"/>
    <property type="evidence" value="ECO:0007669"/>
    <property type="project" value="UniProtKB-UniRule"/>
</dbReference>
<dbReference type="Pfam" id="PF17764">
    <property type="entry name" value="PriA_3primeBD"/>
    <property type="match status" value="1"/>
</dbReference>
<dbReference type="InterPro" id="IPR014001">
    <property type="entry name" value="Helicase_ATP-bd"/>
</dbReference>
<dbReference type="KEGG" id="bvr:BVIR_47"/>
<dbReference type="GO" id="GO:0006310">
    <property type="term" value="P:DNA recombination"/>
    <property type="evidence" value="ECO:0007669"/>
    <property type="project" value="InterPro"/>
</dbReference>
<keyword evidence="10 12" id="KW-0413">Isomerase</keyword>
<reference evidence="15" key="2">
    <citation type="submission" date="2015-11" db="EMBL/GenBank/DDBJ databases">
        <authorList>
            <person name="Zhang Y."/>
            <person name="Guo Z."/>
        </authorList>
    </citation>
    <scope>NUCLEOTIDE SEQUENCE</scope>
    <source>
        <strain evidence="15">1</strain>
    </source>
</reference>
<dbReference type="RefSeq" id="WP_055035925.1">
    <property type="nucleotide sequence ID" value="NZ_AP014854.2"/>
</dbReference>
<feature type="domain" description="Helicase ATP-binding" evidence="13">
    <location>
        <begin position="205"/>
        <end position="371"/>
    </location>
</feature>
<protein>
    <recommendedName>
        <fullName evidence="12">Replication restart protein PriA</fullName>
    </recommendedName>
    <alternativeName>
        <fullName evidence="12">ATP-dependent DNA helicase PriA</fullName>
        <ecNumber evidence="12">5.6.2.4</ecNumber>
    </alternativeName>
    <alternativeName>
        <fullName evidence="12">DNA 3'-5' helicase PriA</fullName>
    </alternativeName>
</protein>
<name>A0A0H5BP84_BLAVI</name>
<dbReference type="InterPro" id="IPR041222">
    <property type="entry name" value="PriA_3primeBD"/>
</dbReference>
<dbReference type="NCBIfam" id="TIGR00595">
    <property type="entry name" value="priA"/>
    <property type="match status" value="1"/>
</dbReference>
<dbReference type="Gene3D" id="3.40.50.300">
    <property type="entry name" value="P-loop containing nucleotide triphosphate hydrolases"/>
    <property type="match status" value="2"/>
</dbReference>
<dbReference type="InterPro" id="IPR027417">
    <property type="entry name" value="P-loop_NTPase"/>
</dbReference>
<dbReference type="Pfam" id="PF18319">
    <property type="entry name" value="Zn_ribbon_PriA"/>
    <property type="match status" value="1"/>
</dbReference>
<evidence type="ECO:0000256" key="8">
    <source>
        <dbReference type="ARBA" id="ARBA00022840"/>
    </source>
</evidence>
<evidence type="ECO:0000256" key="3">
    <source>
        <dbReference type="ARBA" id="ARBA00022723"/>
    </source>
</evidence>
<feature type="binding site" evidence="12">
    <location>
        <position position="475"/>
    </location>
    <ligand>
        <name>Zn(2+)</name>
        <dbReference type="ChEBI" id="CHEBI:29105"/>
        <label>1</label>
    </ligand>
</feature>
<dbReference type="NCBIfam" id="NF004070">
    <property type="entry name" value="PRK05580.2-2"/>
    <property type="match status" value="1"/>
</dbReference>
<dbReference type="AlphaFoldDB" id="A0A0H5BP84"/>
<dbReference type="Pfam" id="PF18074">
    <property type="entry name" value="PriA_C"/>
    <property type="match status" value="1"/>
</dbReference>
<dbReference type="InterPro" id="IPR042115">
    <property type="entry name" value="PriA_3primeBD_sf"/>
</dbReference>
<keyword evidence="7 12" id="KW-0862">Zinc</keyword>
<dbReference type="EMBL" id="AP014854">
    <property type="protein sequence ID" value="BAR98888.1"/>
    <property type="molecule type" value="Genomic_DNA"/>
</dbReference>
<dbReference type="GO" id="GO:0016787">
    <property type="term" value="F:hydrolase activity"/>
    <property type="evidence" value="ECO:0007669"/>
    <property type="project" value="UniProtKB-KW"/>
</dbReference>
<dbReference type="STRING" id="1079.BVIR_47"/>
<organism evidence="15 16">
    <name type="scientific">Blastochloris viridis</name>
    <name type="common">Rhodopseudomonas viridis</name>
    <dbReference type="NCBI Taxonomy" id="1079"/>
    <lineage>
        <taxon>Bacteria</taxon>
        <taxon>Pseudomonadati</taxon>
        <taxon>Pseudomonadota</taxon>
        <taxon>Alphaproteobacteria</taxon>
        <taxon>Hyphomicrobiales</taxon>
        <taxon>Blastochloridaceae</taxon>
        <taxon>Blastochloris</taxon>
    </lineage>
</organism>
<evidence type="ECO:0000256" key="5">
    <source>
        <dbReference type="ARBA" id="ARBA00022801"/>
    </source>
</evidence>
<dbReference type="PANTHER" id="PTHR30580">
    <property type="entry name" value="PRIMOSOMAL PROTEIN N"/>
    <property type="match status" value="1"/>
</dbReference>
<dbReference type="InterPro" id="IPR041236">
    <property type="entry name" value="PriA_C"/>
</dbReference>
<dbReference type="PATRIC" id="fig|1079.6.peg.48"/>
<keyword evidence="8 12" id="KW-0067">ATP-binding</keyword>
<accession>A0A0H5BP84</accession>
<dbReference type="GO" id="GO:0006270">
    <property type="term" value="P:DNA replication initiation"/>
    <property type="evidence" value="ECO:0007669"/>
    <property type="project" value="TreeGrafter"/>
</dbReference>
<keyword evidence="1 12" id="KW-0639">Primosome</keyword>
<dbReference type="GO" id="GO:0043138">
    <property type="term" value="F:3'-5' DNA helicase activity"/>
    <property type="evidence" value="ECO:0007669"/>
    <property type="project" value="UniProtKB-EC"/>
</dbReference>
<evidence type="ECO:0000256" key="4">
    <source>
        <dbReference type="ARBA" id="ARBA00022741"/>
    </source>
</evidence>
<keyword evidence="16" id="KW-1185">Reference proteome</keyword>
<dbReference type="EMBL" id="LN907867">
    <property type="protein sequence ID" value="CUU43786.1"/>
    <property type="molecule type" value="Genomic_DNA"/>
</dbReference>
<dbReference type="Proteomes" id="UP000065734">
    <property type="component" value="Chromosome I"/>
</dbReference>
<sequence>MTARFAEVLVPLGIDQPYSYAVPDGLAVAVGDLVHVPLGPRTVTGVVWSLGATPRFANPAKLRKIDGRVEVEGFRPELMNFIEWVAGYTVAPRGAVLRMALRLNENLGPPRPRAGIRRAGPEPARMTAQRARVLAALEGGLSYGKSDLAREVGVSVAVIEGLVDEGTLEAVELAPEVPAARPDPDHPALALSATQAEAAASLAAAASRGGFATFLLDGVTGSGKTEVYFEAVAAALRRGRQVLLLLPEIALTTAFLERFVKRFGVRPAEWHSEVPPRRRERTWRGLAAGDTQVVAGARSALFLPFRDLGLIVVDEEHDASYKQEDGVAYNARDMAVVRARLAEVPIVLASATPSIESEVNARRGRYRRLALPSRVGGAALPEITAIDMTRQGPERGRWIAPSLVAAIEATIARQEQALLFLNRRGYAPLTLCRACGHRLRCPSCDAWLVEHRFRRRLVCHHCGYSMPRPTACPHCQAAESFVAVGPGVERLAEEAQARFPDARLSILSSDLVVGVERLRAEITAIERGEVDLVIGTQLIAKGHHFPRLTLAGIVDGDLGLAHGDPRAAERTFQLLHQVVGRAGRESGHGSGLIQTYQPKHPVMTALIAGDRELFYDTEIAARERAGLPPFGRLATLLVAAADAAAAEAYARTVAAAAPSRDGVRVLGPAEAPIAVLRGRHRVRLLVRAARAVNVSDYVREWLAKVPPPRSNVTLAVDVDPQSFA</sequence>
<dbReference type="OrthoDB" id="9759544at2"/>
<evidence type="ECO:0000256" key="10">
    <source>
        <dbReference type="ARBA" id="ARBA00023235"/>
    </source>
</evidence>
<comment type="subunit">
    <text evidence="12">Component of the replication restart primosome.</text>
</comment>
<dbReference type="HAMAP" id="MF_00983">
    <property type="entry name" value="PriA"/>
    <property type="match status" value="1"/>
</dbReference>
<keyword evidence="3 12" id="KW-0479">Metal-binding</keyword>
<keyword evidence="4 12" id="KW-0547">Nucleotide-binding</keyword>
<comment type="cofactor">
    <cofactor evidence="12">
        <name>Zn(2+)</name>
        <dbReference type="ChEBI" id="CHEBI:29105"/>
    </cofactor>
    <text evidence="12">Binds 2 zinc ions per subunit.</text>
</comment>
<feature type="binding site" evidence="12">
    <location>
        <position position="462"/>
    </location>
    <ligand>
        <name>Zn(2+)</name>
        <dbReference type="ChEBI" id="CHEBI:29105"/>
        <label>2</label>
    </ligand>
</feature>
<dbReference type="InterPro" id="IPR011545">
    <property type="entry name" value="DEAD/DEAH_box_helicase_dom"/>
</dbReference>
<gene>
    <name evidence="15" type="primary">priA_1</name>
    <name evidence="12" type="synonym">priA</name>
    <name evidence="14" type="ORF">BV133_1295</name>
    <name evidence="15" type="ORF">BVIRIDIS_28130</name>
</gene>
<dbReference type="GO" id="GO:1990077">
    <property type="term" value="C:primosome complex"/>
    <property type="evidence" value="ECO:0007669"/>
    <property type="project" value="UniProtKB-UniRule"/>
</dbReference>
<evidence type="ECO:0000313" key="14">
    <source>
        <dbReference type="EMBL" id="BAR98888.1"/>
    </source>
</evidence>
<dbReference type="CDD" id="cd17929">
    <property type="entry name" value="DEXHc_priA"/>
    <property type="match status" value="1"/>
</dbReference>
<evidence type="ECO:0000256" key="9">
    <source>
        <dbReference type="ARBA" id="ARBA00023125"/>
    </source>
</evidence>
<feature type="binding site" evidence="12">
    <location>
        <position position="441"/>
    </location>
    <ligand>
        <name>Zn(2+)</name>
        <dbReference type="ChEBI" id="CHEBI:29105"/>
        <label>2</label>
    </ligand>
</feature>
<feature type="binding site" evidence="12">
    <location>
        <position position="444"/>
    </location>
    <ligand>
        <name>Zn(2+)</name>
        <dbReference type="ChEBI" id="CHEBI:29105"/>
        <label>2</label>
    </ligand>
</feature>
<keyword evidence="6 12" id="KW-0347">Helicase</keyword>
<dbReference type="GO" id="GO:0005524">
    <property type="term" value="F:ATP binding"/>
    <property type="evidence" value="ECO:0007669"/>
    <property type="project" value="UniProtKB-UniRule"/>
</dbReference>
<dbReference type="GO" id="GO:0003677">
    <property type="term" value="F:DNA binding"/>
    <property type="evidence" value="ECO:0007669"/>
    <property type="project" value="UniProtKB-UniRule"/>
</dbReference>
<comment type="function">
    <text evidence="12">Initiates the restart of stalled replication forks, which reloads the replicative helicase on sites other than the origin of replication. Recognizes and binds to abandoned replication forks and remodels them to uncover a helicase loading site. Promotes assembly of the primosome at these replication forks.</text>
</comment>